<feature type="domain" description="FAD-binding" evidence="4">
    <location>
        <begin position="13"/>
        <end position="373"/>
    </location>
</feature>
<protein>
    <submittedName>
        <fullName evidence="5">FAD-dependent oxidoreductase</fullName>
    </submittedName>
</protein>
<dbReference type="SUPFAM" id="SSF51905">
    <property type="entry name" value="FAD/NAD(P)-binding domain"/>
    <property type="match status" value="1"/>
</dbReference>
<evidence type="ECO:0000313" key="5">
    <source>
        <dbReference type="EMBL" id="RJF68742.1"/>
    </source>
</evidence>
<dbReference type="PANTHER" id="PTHR43004:SF19">
    <property type="entry name" value="BINDING MONOOXYGENASE, PUTATIVE (JCVI)-RELATED"/>
    <property type="match status" value="1"/>
</dbReference>
<proteinExistence type="predicted"/>
<dbReference type="InterPro" id="IPR002938">
    <property type="entry name" value="FAD-bd"/>
</dbReference>
<evidence type="ECO:0000256" key="3">
    <source>
        <dbReference type="ARBA" id="ARBA00022827"/>
    </source>
</evidence>
<dbReference type="RefSeq" id="WP_119858604.1">
    <property type="nucleotide sequence ID" value="NZ_QYYD01000026.1"/>
</dbReference>
<dbReference type="AlphaFoldDB" id="A0A418UZF4"/>
<dbReference type="GO" id="GO:0016709">
    <property type="term" value="F:oxidoreductase activity, acting on paired donors, with incorporation or reduction of molecular oxygen, NAD(P)H as one donor, and incorporation of one atom of oxygen"/>
    <property type="evidence" value="ECO:0007669"/>
    <property type="project" value="UniProtKB-ARBA"/>
</dbReference>
<dbReference type="PRINTS" id="PR00420">
    <property type="entry name" value="RNGMNOXGNASE"/>
</dbReference>
<dbReference type="Gene3D" id="3.50.50.60">
    <property type="entry name" value="FAD/NAD(P)-binding domain"/>
    <property type="match status" value="1"/>
</dbReference>
<keyword evidence="3" id="KW-0274">FAD</keyword>
<dbReference type="Gene3D" id="3.40.30.120">
    <property type="match status" value="1"/>
</dbReference>
<dbReference type="PANTHER" id="PTHR43004">
    <property type="entry name" value="TRK SYSTEM POTASSIUM UPTAKE PROTEIN"/>
    <property type="match status" value="1"/>
</dbReference>
<evidence type="ECO:0000259" key="4">
    <source>
        <dbReference type="Pfam" id="PF01494"/>
    </source>
</evidence>
<evidence type="ECO:0000256" key="2">
    <source>
        <dbReference type="ARBA" id="ARBA00022630"/>
    </source>
</evidence>
<dbReference type="GO" id="GO:0071949">
    <property type="term" value="F:FAD binding"/>
    <property type="evidence" value="ECO:0007669"/>
    <property type="project" value="InterPro"/>
</dbReference>
<gene>
    <name evidence="5" type="ORF">D4Q52_21425</name>
</gene>
<dbReference type="OrthoDB" id="9791689at2"/>
<reference evidence="5 6" key="1">
    <citation type="submission" date="2018-09" db="EMBL/GenBank/DDBJ databases">
        <title>Draft genome sequence of Rhodopseudomonas palustris 2.1.18.</title>
        <authorList>
            <person name="Robertson S.L."/>
            <person name="Meyer T.E."/>
            <person name="Kyndt J.A."/>
        </authorList>
    </citation>
    <scope>NUCLEOTIDE SEQUENCE [LARGE SCALE GENOMIC DNA]</scope>
    <source>
        <strain evidence="5 6">2.1.18</strain>
    </source>
</reference>
<evidence type="ECO:0000313" key="6">
    <source>
        <dbReference type="Proteomes" id="UP000285523"/>
    </source>
</evidence>
<evidence type="ECO:0000256" key="1">
    <source>
        <dbReference type="ARBA" id="ARBA00001974"/>
    </source>
</evidence>
<keyword evidence="2" id="KW-0285">Flavoprotein</keyword>
<accession>A0A418UZF4</accession>
<dbReference type="EMBL" id="QYYD01000026">
    <property type="protein sequence ID" value="RJF68742.1"/>
    <property type="molecule type" value="Genomic_DNA"/>
</dbReference>
<dbReference type="Gene3D" id="3.30.9.10">
    <property type="entry name" value="D-Amino Acid Oxidase, subunit A, domain 2"/>
    <property type="match status" value="1"/>
</dbReference>
<dbReference type="InterPro" id="IPR050641">
    <property type="entry name" value="RIFMO-like"/>
</dbReference>
<comment type="cofactor">
    <cofactor evidence="1">
        <name>FAD</name>
        <dbReference type="ChEBI" id="CHEBI:57692"/>
    </cofactor>
</comment>
<dbReference type="NCBIfam" id="NF004780">
    <property type="entry name" value="PRK06126.1"/>
    <property type="match status" value="1"/>
</dbReference>
<dbReference type="InterPro" id="IPR036188">
    <property type="entry name" value="FAD/NAD-bd_sf"/>
</dbReference>
<dbReference type="Pfam" id="PF01494">
    <property type="entry name" value="FAD_binding_3"/>
    <property type="match status" value="1"/>
</dbReference>
<name>A0A418UZF4_RHOPL</name>
<dbReference type="Proteomes" id="UP000285523">
    <property type="component" value="Unassembled WGS sequence"/>
</dbReference>
<comment type="caution">
    <text evidence="5">The sequence shown here is derived from an EMBL/GenBank/DDBJ whole genome shotgun (WGS) entry which is preliminary data.</text>
</comment>
<sequence length="559" mass="61232">MPDHSTSYSASESSVVIVGAGPVGLTLAIDLAQRGIKVTVVETRSAGEPPSVKCNHVSARSMEVFRRLGVAQQLRDTGLPADYPNDCAYRTTATGIEMSRIPIPSRRDRYTATEGPDTHWPTAEPPHRINQIYLEPVLFAYAAATSGVTILNRTAFESFVQDEHGVTASLRRLDDDETFTLRADYLVGCDGARSLVRKAIGAQLSGTPVIQNVQSTYIRAPRLLGMLGKPAWMTLALNPRRCGTLVAIDGRETWLIHNHLNRAEETFDTVDRDWSIRTILGVGEDFEYEVLSKEDWVGRRLVADKFRDGRAFICGDAAHLWMPYAGYGMNAGIADATNLAWLLGAVLQGWASPDILDAYEAERLPITEQVSHFAMDMAGKVLGQRRAVPPEVEADGPEGDEARQRVGQAAYDLNVQQYCCGGLNFGYFYDRSPIIVSDDASPPAYSMADFTPSTVPGCRMPFSRMPDGRPITDTLSAGYTLLRRDPAIVVDALIAPLRRAGAPIEVIDIPPETAALYDHALLLVRTDQHIAWRGDMVPADPEALIDQLLGRKVKLARAA</sequence>
<organism evidence="5 6">
    <name type="scientific">Rhodopseudomonas palustris</name>
    <dbReference type="NCBI Taxonomy" id="1076"/>
    <lineage>
        <taxon>Bacteria</taxon>
        <taxon>Pseudomonadati</taxon>
        <taxon>Pseudomonadota</taxon>
        <taxon>Alphaproteobacteria</taxon>
        <taxon>Hyphomicrobiales</taxon>
        <taxon>Nitrobacteraceae</taxon>
        <taxon>Rhodopseudomonas</taxon>
    </lineage>
</organism>